<dbReference type="eggNOG" id="arCOG01403">
    <property type="taxonomic scope" value="Archaea"/>
</dbReference>
<organism evidence="3 4">
    <name type="scientific">Vulcanisaeta distributa (strain DSM 14429 / JCM 11212 / NBRC 100878 / IC-017)</name>
    <dbReference type="NCBI Taxonomy" id="572478"/>
    <lineage>
        <taxon>Archaea</taxon>
        <taxon>Thermoproteota</taxon>
        <taxon>Thermoprotei</taxon>
        <taxon>Thermoproteales</taxon>
        <taxon>Thermoproteaceae</taxon>
        <taxon>Vulcanisaeta</taxon>
    </lineage>
</organism>
<evidence type="ECO:0000313" key="3">
    <source>
        <dbReference type="EMBL" id="ADN49869.1"/>
    </source>
</evidence>
<dbReference type="EMBL" id="CP002100">
    <property type="protein sequence ID" value="ADN49869.1"/>
    <property type="molecule type" value="Genomic_DNA"/>
</dbReference>
<evidence type="ECO:0000313" key="4">
    <source>
        <dbReference type="Proteomes" id="UP000006681"/>
    </source>
</evidence>
<dbReference type="CAZy" id="GT4">
    <property type="family name" value="Glycosyltransferase Family 4"/>
</dbReference>
<dbReference type="PANTHER" id="PTHR45947">
    <property type="entry name" value="SULFOQUINOVOSYL TRANSFERASE SQD2"/>
    <property type="match status" value="1"/>
</dbReference>
<dbReference type="KEGG" id="vdi:Vdis_0469"/>
<evidence type="ECO:0000259" key="2">
    <source>
        <dbReference type="Pfam" id="PF13439"/>
    </source>
</evidence>
<dbReference type="HOGENOM" id="CLU_009583_2_3_2"/>
<dbReference type="GO" id="GO:0016757">
    <property type="term" value="F:glycosyltransferase activity"/>
    <property type="evidence" value="ECO:0007669"/>
    <property type="project" value="InterPro"/>
</dbReference>
<dbReference type="RefSeq" id="WP_013335594.1">
    <property type="nucleotide sequence ID" value="NC_014537.1"/>
</dbReference>
<keyword evidence="3" id="KW-0808">Transferase</keyword>
<dbReference type="GeneID" id="9751387"/>
<gene>
    <name evidence="3" type="ordered locus">Vdis_0469</name>
</gene>
<sequence length="389" mass="43660">MRIVLLTTDYPPYSGGGIGTFTYELSKGLETFGNEVFIISKKHMINYNSQSLNEYFLTSPAIPPKDIWFYITRSYSITKLVKGLKPDVIHDVSGVTGYLPWISKIAPTIVTVHGTPLLGRIRLLMGGEDRIRSILFDLTHSIPARLVQIITKPDIKYIVFASKSALWDSLIGLDDKAKNGLLKKVHVVYNGVNINWLRDIAKSTTHVENYSVVFIGRLMEYKGVKWLVRAFRLVVNELSKAKLHIVGDGPIYRDIKDLVNKLDLENNVIMHGSLPRTEAMKVLAQSMVLTHPSLAEGFGIVIAEAYAMGKPVITHKSTYSYELVAETGAGLMVNTLNEREYADALIQLLTDENLYRKLSQRALEVSERFSMENMVKGYLKVYSKAINGS</sequence>
<proteinExistence type="predicted"/>
<evidence type="ECO:0000259" key="1">
    <source>
        <dbReference type="Pfam" id="PF00534"/>
    </source>
</evidence>
<dbReference type="OrthoDB" id="29298at2157"/>
<dbReference type="PANTHER" id="PTHR45947:SF3">
    <property type="entry name" value="SULFOQUINOVOSYL TRANSFERASE SQD2"/>
    <property type="match status" value="1"/>
</dbReference>
<dbReference type="Pfam" id="PF13439">
    <property type="entry name" value="Glyco_transf_4"/>
    <property type="match status" value="1"/>
</dbReference>
<name>E1QUE3_VULDI</name>
<dbReference type="Gene3D" id="3.40.50.2000">
    <property type="entry name" value="Glycogen Phosphorylase B"/>
    <property type="match status" value="2"/>
</dbReference>
<feature type="domain" description="Glycosyl transferase family 1" evidence="1">
    <location>
        <begin position="202"/>
        <end position="362"/>
    </location>
</feature>
<dbReference type="InterPro" id="IPR050194">
    <property type="entry name" value="Glycosyltransferase_grp1"/>
</dbReference>
<protein>
    <submittedName>
        <fullName evidence="3">Glycosyl transferase group 1</fullName>
    </submittedName>
</protein>
<dbReference type="STRING" id="572478.Vdis_0469"/>
<keyword evidence="4" id="KW-1185">Reference proteome</keyword>
<dbReference type="InterPro" id="IPR001296">
    <property type="entry name" value="Glyco_trans_1"/>
</dbReference>
<dbReference type="SUPFAM" id="SSF53756">
    <property type="entry name" value="UDP-Glycosyltransferase/glycogen phosphorylase"/>
    <property type="match status" value="1"/>
</dbReference>
<dbReference type="Proteomes" id="UP000006681">
    <property type="component" value="Chromosome"/>
</dbReference>
<accession>E1QUE3</accession>
<reference evidence="4" key="2">
    <citation type="journal article" date="2010" name="Stand. Genomic Sci.">
        <title>Complete genome sequence of Vulcanisaeta distributa type strain (IC-017T).</title>
        <authorList>
            <person name="Mavromatis K."/>
            <person name="Sikorski J."/>
            <person name="Pabst E."/>
            <person name="Teshima H."/>
            <person name="Lapidus A."/>
            <person name="Lucas S."/>
            <person name="Nolan M."/>
            <person name="Glavina Del Rio T."/>
            <person name="Cheng J."/>
            <person name="Bruce D."/>
            <person name="Goodwin L."/>
            <person name="Pitluck S."/>
            <person name="Liolios K."/>
            <person name="Ivanova N."/>
            <person name="Mikhailova N."/>
            <person name="Pati A."/>
            <person name="Chen A."/>
            <person name="Palaniappan K."/>
            <person name="Land M."/>
            <person name="Hauser L."/>
            <person name="Chang Y."/>
            <person name="Jeffries C."/>
            <person name="Rohde M."/>
            <person name="Spring S."/>
            <person name="Goker M."/>
            <person name="Wirth R."/>
            <person name="Woyke T."/>
            <person name="Bristow J."/>
            <person name="Eisen J."/>
            <person name="Markowitz V."/>
            <person name="Hugenholtz P."/>
            <person name="Klenk H."/>
            <person name="Kyrpides N."/>
        </authorList>
    </citation>
    <scope>NUCLEOTIDE SEQUENCE [LARGE SCALE GENOMIC DNA]</scope>
    <source>
        <strain evidence="4">DSM 14429 / JCM 11212 / NBRC 100878 / IC-017</strain>
    </source>
</reference>
<dbReference type="AlphaFoldDB" id="E1QUE3"/>
<dbReference type="Pfam" id="PF00534">
    <property type="entry name" value="Glycos_transf_1"/>
    <property type="match status" value="1"/>
</dbReference>
<dbReference type="InterPro" id="IPR028098">
    <property type="entry name" value="Glyco_trans_4-like_N"/>
</dbReference>
<reference evidence="3 4" key="1">
    <citation type="journal article" date="2010" name="Stand. Genomic Sci.">
        <title>Complete genome sequence of Vulcanisaeta distributa type strain (IC-017).</title>
        <authorList>
            <person name="Mavromatis K."/>
            <person name="Sikorski J."/>
            <person name="Pabst E."/>
            <person name="Teshima H."/>
            <person name="Lapidus A."/>
            <person name="Lucas S."/>
            <person name="Nolan M."/>
            <person name="Glavina Del Rio T."/>
            <person name="Cheng J.F."/>
            <person name="Bruce D."/>
            <person name="Goodwin L."/>
            <person name="Pitluck S."/>
            <person name="Liolios K."/>
            <person name="Ivanova N."/>
            <person name="Mikhailova N."/>
            <person name="Pati A."/>
            <person name="Chen A."/>
            <person name="Palaniappan K."/>
            <person name="Land M."/>
            <person name="Hauser L."/>
            <person name="Chang Y.J."/>
            <person name="Jeffries C.D."/>
            <person name="Rohde M."/>
            <person name="Spring S."/>
            <person name="Goker M."/>
            <person name="Wirth R."/>
            <person name="Woyke T."/>
            <person name="Bristow J."/>
            <person name="Eisen J.A."/>
            <person name="Markowitz V."/>
            <person name="Hugenholtz P."/>
            <person name="Klenk H.P."/>
            <person name="Kyrpides N.C."/>
        </authorList>
    </citation>
    <scope>NUCLEOTIDE SEQUENCE [LARGE SCALE GENOMIC DNA]</scope>
    <source>
        <strain evidence="4">DSM 14429 / JCM 11212 / NBRC 100878 / IC-017</strain>
    </source>
</reference>
<feature type="domain" description="Glycosyltransferase subfamily 4-like N-terminal" evidence="2">
    <location>
        <begin position="16"/>
        <end position="126"/>
    </location>
</feature>
<dbReference type="CDD" id="cd03801">
    <property type="entry name" value="GT4_PimA-like"/>
    <property type="match status" value="1"/>
</dbReference>